<dbReference type="InterPro" id="IPR010795">
    <property type="entry name" value="Prenylcys_lyase"/>
</dbReference>
<evidence type="ECO:0000256" key="5">
    <source>
        <dbReference type="ARBA" id="ARBA00022827"/>
    </source>
</evidence>
<protein>
    <recommendedName>
        <fullName evidence="9">Prenylcysteine lyase domain-containing protein</fullName>
    </recommendedName>
</protein>
<dbReference type="Proteomes" id="UP001556367">
    <property type="component" value="Unassembled WGS sequence"/>
</dbReference>
<evidence type="ECO:0000313" key="11">
    <source>
        <dbReference type="Proteomes" id="UP001556367"/>
    </source>
</evidence>
<comment type="cofactor">
    <cofactor evidence="1">
        <name>FAD</name>
        <dbReference type="ChEBI" id="CHEBI:57692"/>
    </cofactor>
</comment>
<proteinExistence type="inferred from homology"/>
<feature type="domain" description="Prenylcysteine lyase" evidence="9">
    <location>
        <begin position="152"/>
        <end position="486"/>
    </location>
</feature>
<accession>A0ABR3J4Z8</accession>
<evidence type="ECO:0000256" key="8">
    <source>
        <dbReference type="SAM" id="SignalP"/>
    </source>
</evidence>
<dbReference type="Pfam" id="PF13450">
    <property type="entry name" value="NAD_binding_8"/>
    <property type="match status" value="1"/>
</dbReference>
<organism evidence="10 11">
    <name type="scientific">Hohenbuehelia grisea</name>
    <dbReference type="NCBI Taxonomy" id="104357"/>
    <lineage>
        <taxon>Eukaryota</taxon>
        <taxon>Fungi</taxon>
        <taxon>Dikarya</taxon>
        <taxon>Basidiomycota</taxon>
        <taxon>Agaricomycotina</taxon>
        <taxon>Agaricomycetes</taxon>
        <taxon>Agaricomycetidae</taxon>
        <taxon>Agaricales</taxon>
        <taxon>Pleurotineae</taxon>
        <taxon>Pleurotaceae</taxon>
        <taxon>Hohenbuehelia</taxon>
    </lineage>
</organism>
<gene>
    <name evidence="10" type="ORF">HGRIS_007496</name>
</gene>
<dbReference type="InterPro" id="IPR017046">
    <property type="entry name" value="Prenylcysteine_Oxase1"/>
</dbReference>
<evidence type="ECO:0000256" key="6">
    <source>
        <dbReference type="ARBA" id="ARBA00023002"/>
    </source>
</evidence>
<comment type="caution">
    <text evidence="10">The sequence shown here is derived from an EMBL/GenBank/DDBJ whole genome shotgun (WGS) entry which is preliminary data.</text>
</comment>
<keyword evidence="7" id="KW-0325">Glycoprotein</keyword>
<keyword evidence="4 8" id="KW-0732">Signal</keyword>
<reference evidence="11" key="1">
    <citation type="submission" date="2024-06" db="EMBL/GenBank/DDBJ databases">
        <title>Multi-omics analyses provide insights into the biosynthesis of the anticancer antibiotic pleurotin in Hohenbuehelia grisea.</title>
        <authorList>
            <person name="Weaver J.A."/>
            <person name="Alberti F."/>
        </authorList>
    </citation>
    <scope>NUCLEOTIDE SEQUENCE [LARGE SCALE GENOMIC DNA]</scope>
    <source>
        <strain evidence="11">T-177</strain>
    </source>
</reference>
<keyword evidence="5" id="KW-0274">FAD</keyword>
<comment type="similarity">
    <text evidence="2">Belongs to the prenylcysteine oxidase family.</text>
</comment>
<dbReference type="PANTHER" id="PTHR15944">
    <property type="entry name" value="FARNESYLCYSTEINE LYASE"/>
    <property type="match status" value="1"/>
</dbReference>
<evidence type="ECO:0000313" key="10">
    <source>
        <dbReference type="EMBL" id="KAL0950720.1"/>
    </source>
</evidence>
<evidence type="ECO:0000256" key="1">
    <source>
        <dbReference type="ARBA" id="ARBA00001974"/>
    </source>
</evidence>
<dbReference type="PIRSF" id="PIRSF036292">
    <property type="entry name" value="Prenylcysteine_oxidase"/>
    <property type="match status" value="1"/>
</dbReference>
<dbReference type="EMBL" id="JASNQZ010000011">
    <property type="protein sequence ID" value="KAL0950720.1"/>
    <property type="molecule type" value="Genomic_DNA"/>
</dbReference>
<dbReference type="PANTHER" id="PTHR15944:SF0">
    <property type="entry name" value="PRENYLCYSTEINE LYASE DOMAIN-CONTAINING PROTEIN"/>
    <property type="match status" value="1"/>
</dbReference>
<keyword evidence="11" id="KW-1185">Reference proteome</keyword>
<sequence length="526" mass="58304">MKCSINFCFLLVGASYAFQLPFSVPFFTKQQVTTVEDSIVDATPRIAIIGAGAGGSSAAFWISKAKERFGVDVEVDVFDLESYIGGRSTTVYPYHDHSLPEIELGASIFVKVNKNMWRASEEFNLTRRDFHEEEGSMGIWDGQQLLFTIGGSWWDTLKVIWRYGVLSPKRTKDVVSAMMQKFLTLYTPEAPTWDNLSHLAEELGWTDLVNQTTDQFLQAAGVSSKFTHELVEAATRVNYGQNVDAIHALEGACSMADSGAVGIKGGNFLIFEQFLKRSGAKVHLNTTVASITHRSASSHDWTIQTKSGETKHYKGVIIATPFHTSGIKLSPSLGPKIPPQPYVHLHVTILVTNSSSFDPTYFGLAPGTHVPKMMLTTAEGERQGGPAPEFNSISYHGVVREGEWAVKIFSDHRIEDELLERVLPQNSVRWVYRKEWYSYPKLPPTDTFPPIKLDTGLYYVNAFEPFISTMETEIIAARNVVQLLLSDKFASSICGPRISSSETGPAAEPPAPPNKADEDFVLGWDC</sequence>
<evidence type="ECO:0000256" key="4">
    <source>
        <dbReference type="ARBA" id="ARBA00022729"/>
    </source>
</evidence>
<evidence type="ECO:0000256" key="7">
    <source>
        <dbReference type="ARBA" id="ARBA00023180"/>
    </source>
</evidence>
<dbReference type="SUPFAM" id="SSF51905">
    <property type="entry name" value="FAD/NAD(P)-binding domain"/>
    <property type="match status" value="1"/>
</dbReference>
<evidence type="ECO:0000256" key="2">
    <source>
        <dbReference type="ARBA" id="ARBA00009967"/>
    </source>
</evidence>
<dbReference type="InterPro" id="IPR036188">
    <property type="entry name" value="FAD/NAD-bd_sf"/>
</dbReference>
<keyword evidence="6" id="KW-0560">Oxidoreductase</keyword>
<keyword evidence="3" id="KW-0285">Flavoprotein</keyword>
<dbReference type="Pfam" id="PF07156">
    <property type="entry name" value="Prenylcys_lyase"/>
    <property type="match status" value="1"/>
</dbReference>
<feature type="chain" id="PRO_5045319661" description="Prenylcysteine lyase domain-containing protein" evidence="8">
    <location>
        <begin position="18"/>
        <end position="526"/>
    </location>
</feature>
<evidence type="ECO:0000256" key="3">
    <source>
        <dbReference type="ARBA" id="ARBA00022630"/>
    </source>
</evidence>
<name>A0ABR3J4Z8_9AGAR</name>
<feature type="signal peptide" evidence="8">
    <location>
        <begin position="1"/>
        <end position="17"/>
    </location>
</feature>
<dbReference type="Gene3D" id="3.50.50.60">
    <property type="entry name" value="FAD/NAD(P)-binding domain"/>
    <property type="match status" value="1"/>
</dbReference>
<evidence type="ECO:0000259" key="9">
    <source>
        <dbReference type="Pfam" id="PF07156"/>
    </source>
</evidence>